<dbReference type="Pfam" id="PF16134">
    <property type="entry name" value="THOC2_N"/>
    <property type="match status" value="1"/>
</dbReference>
<gene>
    <name evidence="2" type="ORF">L195_g013239</name>
</gene>
<dbReference type="EMBL" id="ASHM01008589">
    <property type="protein sequence ID" value="PNY16517.1"/>
    <property type="molecule type" value="Genomic_DNA"/>
</dbReference>
<comment type="caution">
    <text evidence="2">The sequence shown here is derived from an EMBL/GenBank/DDBJ whole genome shotgun (WGS) entry which is preliminary data.</text>
</comment>
<dbReference type="InterPro" id="IPR040007">
    <property type="entry name" value="Tho2"/>
</dbReference>
<dbReference type="PANTHER" id="PTHR21597:SF0">
    <property type="entry name" value="THO COMPLEX SUBUNIT 2"/>
    <property type="match status" value="1"/>
</dbReference>
<dbReference type="AlphaFoldDB" id="A0A2K3PMK1"/>
<dbReference type="STRING" id="57577.A0A2K3PMK1"/>
<dbReference type="Proteomes" id="UP000236291">
    <property type="component" value="Unassembled WGS sequence"/>
</dbReference>
<evidence type="ECO:0000313" key="2">
    <source>
        <dbReference type="EMBL" id="PNY16517.1"/>
    </source>
</evidence>
<dbReference type="GO" id="GO:0003729">
    <property type="term" value="F:mRNA binding"/>
    <property type="evidence" value="ECO:0007669"/>
    <property type="project" value="TreeGrafter"/>
</dbReference>
<feature type="domain" description="THO complex subunit 2 N-terminal" evidence="1">
    <location>
        <begin position="2"/>
        <end position="272"/>
    </location>
</feature>
<protein>
    <submittedName>
        <fullName evidence="2">THO complex subunit 2-like protein</fullName>
    </submittedName>
</protein>
<reference evidence="2 3" key="2">
    <citation type="journal article" date="2017" name="Front. Plant Sci.">
        <title>Gene Classification and Mining of Molecular Markers Useful in Red Clover (Trifolium pratense) Breeding.</title>
        <authorList>
            <person name="Istvanek J."/>
            <person name="Dluhosova J."/>
            <person name="Dluhos P."/>
            <person name="Patkova L."/>
            <person name="Nedelnik J."/>
            <person name="Repkova J."/>
        </authorList>
    </citation>
    <scope>NUCLEOTIDE SEQUENCE [LARGE SCALE GENOMIC DNA]</scope>
    <source>
        <strain evidence="3">cv. Tatra</strain>
        <tissue evidence="2">Young leaves</tissue>
    </source>
</reference>
<dbReference type="GO" id="GO:0006397">
    <property type="term" value="P:mRNA processing"/>
    <property type="evidence" value="ECO:0007669"/>
    <property type="project" value="InterPro"/>
</dbReference>
<accession>A0A2K3PMK1</accession>
<sequence length="393" mass="44249">VRVNTRLLYQQTKFNLLREESEGYAKLVTLLCRDSEAPTQKGSASTIGIIKSLIGHFDLDPNRVFDIVLECFELQPDNDVFIELIPIFPKSHASQILGFKFQYYQRMEVSNPVPYGLYRLAALLVKQDFIDLDCIYAHLLPKDEEAFEHYSTFSSKRFDEANKIGKINLAATGKDLMDEEKTGDVTIDLFAAIAMETDAIDERKSELHTSQTLGLLTGFLSVDDWYHAHVLFERLSPLNPVEHIQICDSLFRLIEKSISSPYYVIRQAHLQNPGLSAGGSTDAMNVDHPSGHGSFIDLPKELFQMLACTGPFLYRDTMLLQKVCRVLRGYYLSALELVSHGDGVLNPQFHVIGNPHLHLKEARLRVEDALGACLLPSLQLVPANPAVGQEIWE</sequence>
<feature type="non-terminal residue" evidence="2">
    <location>
        <position position="1"/>
    </location>
</feature>
<dbReference type="InterPro" id="IPR032302">
    <property type="entry name" value="THOC2_N"/>
</dbReference>
<dbReference type="GO" id="GO:0000445">
    <property type="term" value="C:THO complex part of transcription export complex"/>
    <property type="evidence" value="ECO:0007669"/>
    <property type="project" value="TreeGrafter"/>
</dbReference>
<name>A0A2K3PMK1_TRIPR</name>
<reference evidence="2 3" key="1">
    <citation type="journal article" date="2014" name="Am. J. Bot.">
        <title>Genome assembly and annotation for red clover (Trifolium pratense; Fabaceae).</title>
        <authorList>
            <person name="Istvanek J."/>
            <person name="Jaros M."/>
            <person name="Krenek A."/>
            <person name="Repkova J."/>
        </authorList>
    </citation>
    <scope>NUCLEOTIDE SEQUENCE [LARGE SCALE GENOMIC DNA]</scope>
    <source>
        <strain evidence="3">cv. Tatra</strain>
        <tissue evidence="2">Young leaves</tissue>
    </source>
</reference>
<organism evidence="2 3">
    <name type="scientific">Trifolium pratense</name>
    <name type="common">Red clover</name>
    <dbReference type="NCBI Taxonomy" id="57577"/>
    <lineage>
        <taxon>Eukaryota</taxon>
        <taxon>Viridiplantae</taxon>
        <taxon>Streptophyta</taxon>
        <taxon>Embryophyta</taxon>
        <taxon>Tracheophyta</taxon>
        <taxon>Spermatophyta</taxon>
        <taxon>Magnoliopsida</taxon>
        <taxon>eudicotyledons</taxon>
        <taxon>Gunneridae</taxon>
        <taxon>Pentapetalae</taxon>
        <taxon>rosids</taxon>
        <taxon>fabids</taxon>
        <taxon>Fabales</taxon>
        <taxon>Fabaceae</taxon>
        <taxon>Papilionoideae</taxon>
        <taxon>50 kb inversion clade</taxon>
        <taxon>NPAAA clade</taxon>
        <taxon>Hologalegina</taxon>
        <taxon>IRL clade</taxon>
        <taxon>Trifolieae</taxon>
        <taxon>Trifolium</taxon>
    </lineage>
</organism>
<dbReference type="PANTHER" id="PTHR21597">
    <property type="entry name" value="THO2 PROTEIN"/>
    <property type="match status" value="1"/>
</dbReference>
<feature type="non-terminal residue" evidence="2">
    <location>
        <position position="393"/>
    </location>
</feature>
<evidence type="ECO:0000313" key="3">
    <source>
        <dbReference type="Proteomes" id="UP000236291"/>
    </source>
</evidence>
<proteinExistence type="predicted"/>
<evidence type="ECO:0000259" key="1">
    <source>
        <dbReference type="Pfam" id="PF16134"/>
    </source>
</evidence>
<dbReference type="GO" id="GO:0006406">
    <property type="term" value="P:mRNA export from nucleus"/>
    <property type="evidence" value="ECO:0007669"/>
    <property type="project" value="InterPro"/>
</dbReference>
<dbReference type="ExpressionAtlas" id="A0A2K3PMK1">
    <property type="expression patterns" value="baseline"/>
</dbReference>